<keyword evidence="3 6" id="KW-0812">Transmembrane</keyword>
<evidence type="ECO:0000256" key="2">
    <source>
        <dbReference type="ARBA" id="ARBA00007362"/>
    </source>
</evidence>
<feature type="transmembrane region" description="Helical" evidence="6">
    <location>
        <begin position="45"/>
        <end position="63"/>
    </location>
</feature>
<evidence type="ECO:0000259" key="7">
    <source>
        <dbReference type="Pfam" id="PF00892"/>
    </source>
</evidence>
<gene>
    <name evidence="8" type="ORF">AACH10_14930</name>
</gene>
<sequence>MTDRKTHLDGLAVACLVLCCVLWGLNQAASKATLADVPPLLQMGSRSLGAAVLVALWSARRGIRLSPGTNGTGPAGLLAGTLFAVEFGCIILGLQHTTASRMGVFIYLAPFVVALGMPLLGRRVAHAERLGTVQWVGLVAAFAGVAWAFAEGFHRPSAGQRQWWGDALGVTAALLWGCTTLTIRASRLASAPAEQTLFYQLAVSGLLLIAASVATGEAWPAPGALRAQAWWLMAFQTVVVTFASYLLWFWLMRHYPATRLAAGTLLTPMAGLGAGVLLLGEPLTPRLLLACAAVAVGIVLVNRPPRAP</sequence>
<evidence type="ECO:0000256" key="5">
    <source>
        <dbReference type="ARBA" id="ARBA00023136"/>
    </source>
</evidence>
<accession>A0ABU9CKT3</accession>
<dbReference type="EMBL" id="JBBUTH010000008">
    <property type="protein sequence ID" value="MEK8051541.1"/>
    <property type="molecule type" value="Genomic_DNA"/>
</dbReference>
<feature type="domain" description="EamA" evidence="7">
    <location>
        <begin position="163"/>
        <end position="302"/>
    </location>
</feature>
<dbReference type="PANTHER" id="PTHR32322">
    <property type="entry name" value="INNER MEMBRANE TRANSPORTER"/>
    <property type="match status" value="1"/>
</dbReference>
<feature type="transmembrane region" description="Helical" evidence="6">
    <location>
        <begin position="197"/>
        <end position="216"/>
    </location>
</feature>
<evidence type="ECO:0000256" key="1">
    <source>
        <dbReference type="ARBA" id="ARBA00004141"/>
    </source>
</evidence>
<keyword evidence="9" id="KW-1185">Reference proteome</keyword>
<evidence type="ECO:0000256" key="4">
    <source>
        <dbReference type="ARBA" id="ARBA00022989"/>
    </source>
</evidence>
<proteinExistence type="inferred from homology"/>
<evidence type="ECO:0000313" key="9">
    <source>
        <dbReference type="Proteomes" id="UP001365405"/>
    </source>
</evidence>
<name>A0ABU9CKT3_9BURK</name>
<comment type="similarity">
    <text evidence="2">Belongs to the EamA transporter family.</text>
</comment>
<dbReference type="Pfam" id="PF00892">
    <property type="entry name" value="EamA"/>
    <property type="match status" value="2"/>
</dbReference>
<feature type="transmembrane region" description="Helical" evidence="6">
    <location>
        <begin position="260"/>
        <end position="279"/>
    </location>
</feature>
<keyword evidence="5 6" id="KW-0472">Membrane</keyword>
<feature type="transmembrane region" description="Helical" evidence="6">
    <location>
        <begin position="162"/>
        <end position="185"/>
    </location>
</feature>
<keyword evidence="4 6" id="KW-1133">Transmembrane helix</keyword>
<feature type="transmembrane region" description="Helical" evidence="6">
    <location>
        <begin position="285"/>
        <end position="302"/>
    </location>
</feature>
<dbReference type="PANTHER" id="PTHR32322:SF2">
    <property type="entry name" value="EAMA DOMAIN-CONTAINING PROTEIN"/>
    <property type="match status" value="1"/>
</dbReference>
<dbReference type="InterPro" id="IPR000620">
    <property type="entry name" value="EamA_dom"/>
</dbReference>
<dbReference type="Gene3D" id="1.10.3730.20">
    <property type="match status" value="1"/>
</dbReference>
<dbReference type="InterPro" id="IPR050638">
    <property type="entry name" value="AA-Vitamin_Transporters"/>
</dbReference>
<dbReference type="SUPFAM" id="SSF103481">
    <property type="entry name" value="Multidrug resistance efflux transporter EmrE"/>
    <property type="match status" value="2"/>
</dbReference>
<evidence type="ECO:0000256" key="3">
    <source>
        <dbReference type="ARBA" id="ARBA00022692"/>
    </source>
</evidence>
<dbReference type="InterPro" id="IPR037185">
    <property type="entry name" value="EmrE-like"/>
</dbReference>
<protein>
    <submittedName>
        <fullName evidence="8">DMT family transporter</fullName>
    </submittedName>
</protein>
<evidence type="ECO:0000313" key="8">
    <source>
        <dbReference type="EMBL" id="MEK8051541.1"/>
    </source>
</evidence>
<comment type="caution">
    <text evidence="8">The sequence shown here is derived from an EMBL/GenBank/DDBJ whole genome shotgun (WGS) entry which is preliminary data.</text>
</comment>
<organism evidence="8 9">
    <name type="scientific">Pseudaquabacterium inlustre</name>
    <dbReference type="NCBI Taxonomy" id="2984192"/>
    <lineage>
        <taxon>Bacteria</taxon>
        <taxon>Pseudomonadati</taxon>
        <taxon>Pseudomonadota</taxon>
        <taxon>Betaproteobacteria</taxon>
        <taxon>Burkholderiales</taxon>
        <taxon>Sphaerotilaceae</taxon>
        <taxon>Pseudaquabacterium</taxon>
    </lineage>
</organism>
<comment type="subcellular location">
    <subcellularLocation>
        <location evidence="1">Membrane</location>
        <topology evidence="1">Multi-pass membrane protein</topology>
    </subcellularLocation>
</comment>
<dbReference type="RefSeq" id="WP_341411241.1">
    <property type="nucleotide sequence ID" value="NZ_JBBUTH010000008.1"/>
</dbReference>
<feature type="transmembrane region" description="Helical" evidence="6">
    <location>
        <begin position="75"/>
        <end position="96"/>
    </location>
</feature>
<reference evidence="8 9" key="1">
    <citation type="submission" date="2024-04" db="EMBL/GenBank/DDBJ databases">
        <title>Novel species of the genus Ideonella isolated from streams.</title>
        <authorList>
            <person name="Lu H."/>
        </authorList>
    </citation>
    <scope>NUCLEOTIDE SEQUENCE [LARGE SCALE GENOMIC DNA]</scope>
    <source>
        <strain evidence="8 9">DXS22W</strain>
    </source>
</reference>
<feature type="domain" description="EamA" evidence="7">
    <location>
        <begin position="12"/>
        <end position="148"/>
    </location>
</feature>
<dbReference type="Proteomes" id="UP001365405">
    <property type="component" value="Unassembled WGS sequence"/>
</dbReference>
<evidence type="ECO:0000256" key="6">
    <source>
        <dbReference type="SAM" id="Phobius"/>
    </source>
</evidence>
<feature type="transmembrane region" description="Helical" evidence="6">
    <location>
        <begin position="102"/>
        <end position="120"/>
    </location>
</feature>
<feature type="transmembrane region" description="Helical" evidence="6">
    <location>
        <begin position="228"/>
        <end position="248"/>
    </location>
</feature>
<feature type="transmembrane region" description="Helical" evidence="6">
    <location>
        <begin position="132"/>
        <end position="150"/>
    </location>
</feature>